<dbReference type="Pfam" id="PF01329">
    <property type="entry name" value="Pterin_4a"/>
    <property type="match status" value="1"/>
</dbReference>
<dbReference type="GO" id="GO:0008124">
    <property type="term" value="F:4-alpha-hydroxytetrahydrobiopterin dehydratase activity"/>
    <property type="evidence" value="ECO:0007669"/>
    <property type="project" value="UniProtKB-UniRule"/>
</dbReference>
<protein>
    <recommendedName>
        <fullName evidence="4">Putative pterin-4-alpha-carbinolamine dehydratase</fullName>
        <shortName evidence="4">PHS</shortName>
        <ecNumber evidence="4">4.2.1.96</ecNumber>
    </recommendedName>
    <alternativeName>
        <fullName evidence="4">4-alpha-hydroxy-tetrahydropterin dehydratase</fullName>
    </alternativeName>
    <alternativeName>
        <fullName evidence="4">Pterin carbinolamine dehydratase</fullName>
        <shortName evidence="4">PCD</shortName>
    </alternativeName>
</protein>
<evidence type="ECO:0000256" key="4">
    <source>
        <dbReference type="HAMAP-Rule" id="MF_00434"/>
    </source>
</evidence>
<dbReference type="InterPro" id="IPR036428">
    <property type="entry name" value="PCD_sf"/>
</dbReference>
<dbReference type="PANTHER" id="PTHR12599">
    <property type="entry name" value="PTERIN-4-ALPHA-CARBINOLAMINE DEHYDRATASE"/>
    <property type="match status" value="1"/>
</dbReference>
<evidence type="ECO:0000256" key="3">
    <source>
        <dbReference type="ARBA" id="ARBA00023239"/>
    </source>
</evidence>
<dbReference type="PANTHER" id="PTHR12599:SF0">
    <property type="entry name" value="PTERIN-4-ALPHA-CARBINOLAMINE DEHYDRATASE"/>
    <property type="match status" value="1"/>
</dbReference>
<sequence>MKLTEQKCEACEGGVAPLNKVEADILLKQIPGWEVSADVKNISRDYAFKNFKEALDFVNKVGGLAEQEGHHPDIHLTNYKHVSIVLRTHAIDGISNNDFILAAKIDETSA</sequence>
<accession>A0A1F6BY28</accession>
<dbReference type="EC" id="4.2.1.96" evidence="4"/>
<name>A0A1F6BY28_9BACT</name>
<dbReference type="SUPFAM" id="SSF55248">
    <property type="entry name" value="PCD-like"/>
    <property type="match status" value="1"/>
</dbReference>
<gene>
    <name evidence="5" type="ORF">A2837_01420</name>
</gene>
<dbReference type="GO" id="GO:0006729">
    <property type="term" value="P:tetrahydrobiopterin biosynthetic process"/>
    <property type="evidence" value="ECO:0007669"/>
    <property type="project" value="InterPro"/>
</dbReference>
<evidence type="ECO:0000313" key="6">
    <source>
        <dbReference type="Proteomes" id="UP000176322"/>
    </source>
</evidence>
<dbReference type="AlphaFoldDB" id="A0A1F6BY28"/>
<dbReference type="CDD" id="cd00913">
    <property type="entry name" value="PCD_DCoH_subfamily_a"/>
    <property type="match status" value="1"/>
</dbReference>
<comment type="similarity">
    <text evidence="2 4">Belongs to the pterin-4-alpha-carbinolamine dehydratase family.</text>
</comment>
<dbReference type="InterPro" id="IPR001533">
    <property type="entry name" value="Pterin_deHydtase"/>
</dbReference>
<dbReference type="STRING" id="1798475.A2837_01420"/>
<dbReference type="EMBL" id="MFKO01000002">
    <property type="protein sequence ID" value="OGG41854.1"/>
    <property type="molecule type" value="Genomic_DNA"/>
</dbReference>
<evidence type="ECO:0000256" key="2">
    <source>
        <dbReference type="ARBA" id="ARBA00006472"/>
    </source>
</evidence>
<dbReference type="Gene3D" id="3.30.1360.20">
    <property type="entry name" value="Transcriptional coactivator/pterin dehydratase"/>
    <property type="match status" value="1"/>
</dbReference>
<keyword evidence="3 4" id="KW-0456">Lyase</keyword>
<comment type="catalytic activity">
    <reaction evidence="1 4">
        <text>(4aS,6R)-4a-hydroxy-L-erythro-5,6,7,8-tetrahydrobiopterin = (6R)-L-erythro-6,7-dihydrobiopterin + H2O</text>
        <dbReference type="Rhea" id="RHEA:11920"/>
        <dbReference type="ChEBI" id="CHEBI:15377"/>
        <dbReference type="ChEBI" id="CHEBI:15642"/>
        <dbReference type="ChEBI" id="CHEBI:43120"/>
        <dbReference type="EC" id="4.2.1.96"/>
    </reaction>
</comment>
<dbReference type="Proteomes" id="UP000176322">
    <property type="component" value="Unassembled WGS sequence"/>
</dbReference>
<dbReference type="NCBIfam" id="NF002017">
    <property type="entry name" value="PRK00823.1-2"/>
    <property type="match status" value="1"/>
</dbReference>
<comment type="caution">
    <text evidence="5">The sequence shown here is derived from an EMBL/GenBank/DDBJ whole genome shotgun (WGS) entry which is preliminary data.</text>
</comment>
<organism evidence="5 6">
    <name type="scientific">Candidatus Kaiserbacteria bacterium RIFCSPHIGHO2_01_FULL_46_22</name>
    <dbReference type="NCBI Taxonomy" id="1798475"/>
    <lineage>
        <taxon>Bacteria</taxon>
        <taxon>Candidatus Kaiseribacteriota</taxon>
    </lineage>
</organism>
<evidence type="ECO:0000313" key="5">
    <source>
        <dbReference type="EMBL" id="OGG41854.1"/>
    </source>
</evidence>
<proteinExistence type="inferred from homology"/>
<evidence type="ECO:0000256" key="1">
    <source>
        <dbReference type="ARBA" id="ARBA00001554"/>
    </source>
</evidence>
<reference evidence="5 6" key="1">
    <citation type="journal article" date="2016" name="Nat. Commun.">
        <title>Thousands of microbial genomes shed light on interconnected biogeochemical processes in an aquifer system.</title>
        <authorList>
            <person name="Anantharaman K."/>
            <person name="Brown C.T."/>
            <person name="Hug L.A."/>
            <person name="Sharon I."/>
            <person name="Castelle C.J."/>
            <person name="Probst A.J."/>
            <person name="Thomas B.C."/>
            <person name="Singh A."/>
            <person name="Wilkins M.J."/>
            <person name="Karaoz U."/>
            <person name="Brodie E.L."/>
            <person name="Williams K.H."/>
            <person name="Hubbard S.S."/>
            <person name="Banfield J.F."/>
        </authorList>
    </citation>
    <scope>NUCLEOTIDE SEQUENCE [LARGE SCALE GENOMIC DNA]</scope>
</reference>
<dbReference type="HAMAP" id="MF_00434">
    <property type="entry name" value="Pterin_4_alpha"/>
    <property type="match status" value="1"/>
</dbReference>